<organism evidence="2 3">
    <name type="scientific">Euphydryas editha</name>
    <name type="common">Edith's checkerspot</name>
    <dbReference type="NCBI Taxonomy" id="104508"/>
    <lineage>
        <taxon>Eukaryota</taxon>
        <taxon>Metazoa</taxon>
        <taxon>Ecdysozoa</taxon>
        <taxon>Arthropoda</taxon>
        <taxon>Hexapoda</taxon>
        <taxon>Insecta</taxon>
        <taxon>Pterygota</taxon>
        <taxon>Neoptera</taxon>
        <taxon>Endopterygota</taxon>
        <taxon>Lepidoptera</taxon>
        <taxon>Glossata</taxon>
        <taxon>Ditrysia</taxon>
        <taxon>Papilionoidea</taxon>
        <taxon>Nymphalidae</taxon>
        <taxon>Nymphalinae</taxon>
        <taxon>Euphydryas</taxon>
    </lineage>
</organism>
<dbReference type="AlphaFoldDB" id="A0AAU9UAI4"/>
<dbReference type="Proteomes" id="UP001153954">
    <property type="component" value="Unassembled WGS sequence"/>
</dbReference>
<gene>
    <name evidence="2" type="ORF">EEDITHA_LOCUS11679</name>
</gene>
<sequence length="75" mass="8168">MDKWLLEGQNKNKEDNAKFKRKRESGVQVSEALTSSTEANAVPSSSLTSVGSMTKTDLEINVRKAELKLAGTLAE</sequence>
<comment type="caution">
    <text evidence="2">The sequence shown here is derived from an EMBL/GenBank/DDBJ whole genome shotgun (WGS) entry which is preliminary data.</text>
</comment>
<keyword evidence="3" id="KW-1185">Reference proteome</keyword>
<name>A0AAU9UAI4_EUPED</name>
<dbReference type="EMBL" id="CAKOGL010000016">
    <property type="protein sequence ID" value="CAH2096325.1"/>
    <property type="molecule type" value="Genomic_DNA"/>
</dbReference>
<proteinExistence type="predicted"/>
<protein>
    <submittedName>
        <fullName evidence="2">Uncharacterized protein</fullName>
    </submittedName>
</protein>
<accession>A0AAU9UAI4</accession>
<evidence type="ECO:0000256" key="1">
    <source>
        <dbReference type="SAM" id="MobiDB-lite"/>
    </source>
</evidence>
<reference evidence="2" key="1">
    <citation type="submission" date="2022-03" db="EMBL/GenBank/DDBJ databases">
        <authorList>
            <person name="Tunstrom K."/>
        </authorList>
    </citation>
    <scope>NUCLEOTIDE SEQUENCE</scope>
</reference>
<evidence type="ECO:0000313" key="3">
    <source>
        <dbReference type="Proteomes" id="UP001153954"/>
    </source>
</evidence>
<evidence type="ECO:0000313" key="2">
    <source>
        <dbReference type="EMBL" id="CAH2096325.1"/>
    </source>
</evidence>
<feature type="region of interest" description="Disordered" evidence="1">
    <location>
        <begin position="30"/>
        <end position="49"/>
    </location>
</feature>